<evidence type="ECO:0008006" key="3">
    <source>
        <dbReference type="Google" id="ProtNLM"/>
    </source>
</evidence>
<organism evidence="1 2">
    <name type="scientific">Hebeloma cylindrosporum</name>
    <dbReference type="NCBI Taxonomy" id="76867"/>
    <lineage>
        <taxon>Eukaryota</taxon>
        <taxon>Fungi</taxon>
        <taxon>Dikarya</taxon>
        <taxon>Basidiomycota</taxon>
        <taxon>Agaricomycotina</taxon>
        <taxon>Agaricomycetes</taxon>
        <taxon>Agaricomycetidae</taxon>
        <taxon>Agaricales</taxon>
        <taxon>Agaricineae</taxon>
        <taxon>Hymenogastraceae</taxon>
        <taxon>Hebeloma</taxon>
    </lineage>
</organism>
<sequence length="386" mass="43941">MQYSATKASTSSATSQTDVSSMGYVRDEEFWFKKGDCVVIVENTMLKIHLSDLERDGSVFADMFSLPNGDDSPNTTTEADPLILPDKLHEFRALCWMLYASPLELEEQHNPALFKFSTVFHLLSICHKYHFETYEKWAGRLLIKHCAHDKGKDTYLDNQPFSELENMLRISVRINLYQFTDAIERSVLRKLQERPSLSVANALNLAEELGLRRFQGRLYYHEFTRQPVLRIKSSTAYAFPPGDLTPAQTMALLRGSFSLSEYWMNLPSVIQYIKVPQTRSCAKKGNSHADCQAHWEAYWSPQSLKQVLTTPSFSFGTFEPGVSRPRHPGPLEGLDTLQDSFRLAPTISVPFSRLGLSCCRRAISMLIEQLHDTLADHFLGPLTDNE</sequence>
<reference evidence="2" key="2">
    <citation type="submission" date="2015-01" db="EMBL/GenBank/DDBJ databases">
        <title>Evolutionary Origins and Diversification of the Mycorrhizal Mutualists.</title>
        <authorList>
            <consortium name="DOE Joint Genome Institute"/>
            <consortium name="Mycorrhizal Genomics Consortium"/>
            <person name="Kohler A."/>
            <person name="Kuo A."/>
            <person name="Nagy L.G."/>
            <person name="Floudas D."/>
            <person name="Copeland A."/>
            <person name="Barry K.W."/>
            <person name="Cichocki N."/>
            <person name="Veneault-Fourrey C."/>
            <person name="LaButti K."/>
            <person name="Lindquist E.A."/>
            <person name="Lipzen A."/>
            <person name="Lundell T."/>
            <person name="Morin E."/>
            <person name="Murat C."/>
            <person name="Riley R."/>
            <person name="Ohm R."/>
            <person name="Sun H."/>
            <person name="Tunlid A."/>
            <person name="Henrissat B."/>
            <person name="Grigoriev I.V."/>
            <person name="Hibbett D.S."/>
            <person name="Martin F."/>
        </authorList>
    </citation>
    <scope>NUCLEOTIDE SEQUENCE [LARGE SCALE GENOMIC DNA]</scope>
    <source>
        <strain evidence="2">h7</strain>
    </source>
</reference>
<protein>
    <recommendedName>
        <fullName evidence="3">BTB domain-containing protein</fullName>
    </recommendedName>
</protein>
<proteinExistence type="predicted"/>
<evidence type="ECO:0000313" key="2">
    <source>
        <dbReference type="Proteomes" id="UP000053424"/>
    </source>
</evidence>
<dbReference type="Gene3D" id="3.30.710.10">
    <property type="entry name" value="Potassium Channel Kv1.1, Chain A"/>
    <property type="match status" value="1"/>
</dbReference>
<dbReference type="EMBL" id="KN831781">
    <property type="protein sequence ID" value="KIM40987.1"/>
    <property type="molecule type" value="Genomic_DNA"/>
</dbReference>
<name>A0A0C2YIV0_HEBCY</name>
<dbReference type="HOGENOM" id="CLU_040194_0_0_1"/>
<accession>A0A0C2YIV0</accession>
<keyword evidence="2" id="KW-1185">Reference proteome</keyword>
<dbReference type="OrthoDB" id="2886395at2759"/>
<gene>
    <name evidence="1" type="ORF">M413DRAFT_28087</name>
</gene>
<dbReference type="Proteomes" id="UP000053424">
    <property type="component" value="Unassembled WGS sequence"/>
</dbReference>
<dbReference type="InterPro" id="IPR011333">
    <property type="entry name" value="SKP1/BTB/POZ_sf"/>
</dbReference>
<evidence type="ECO:0000313" key="1">
    <source>
        <dbReference type="EMBL" id="KIM40987.1"/>
    </source>
</evidence>
<reference evidence="1 2" key="1">
    <citation type="submission" date="2014-04" db="EMBL/GenBank/DDBJ databases">
        <authorList>
            <consortium name="DOE Joint Genome Institute"/>
            <person name="Kuo A."/>
            <person name="Gay G."/>
            <person name="Dore J."/>
            <person name="Kohler A."/>
            <person name="Nagy L.G."/>
            <person name="Floudas D."/>
            <person name="Copeland A."/>
            <person name="Barry K.W."/>
            <person name="Cichocki N."/>
            <person name="Veneault-Fourrey C."/>
            <person name="LaButti K."/>
            <person name="Lindquist E.A."/>
            <person name="Lipzen A."/>
            <person name="Lundell T."/>
            <person name="Morin E."/>
            <person name="Murat C."/>
            <person name="Sun H."/>
            <person name="Tunlid A."/>
            <person name="Henrissat B."/>
            <person name="Grigoriev I.V."/>
            <person name="Hibbett D.S."/>
            <person name="Martin F."/>
            <person name="Nordberg H.P."/>
            <person name="Cantor M.N."/>
            <person name="Hua S.X."/>
        </authorList>
    </citation>
    <scope>NUCLEOTIDE SEQUENCE [LARGE SCALE GENOMIC DNA]</scope>
    <source>
        <strain evidence="2">h7</strain>
    </source>
</reference>
<dbReference type="AlphaFoldDB" id="A0A0C2YIV0"/>